<feature type="compositionally biased region" description="Low complexity" evidence="1">
    <location>
        <begin position="150"/>
        <end position="162"/>
    </location>
</feature>
<comment type="caution">
    <text evidence="2">The sequence shown here is derived from an EMBL/GenBank/DDBJ whole genome shotgun (WGS) entry which is preliminary data.</text>
</comment>
<proteinExistence type="predicted"/>
<reference evidence="2" key="1">
    <citation type="submission" date="2021-11" db="EMBL/GenBank/DDBJ databases">
        <authorList>
            <person name="Herlambang A."/>
            <person name="Guo Y."/>
            <person name="Takashima Y."/>
            <person name="Nishizawa T."/>
        </authorList>
    </citation>
    <scope>NUCLEOTIDE SEQUENCE</scope>
    <source>
        <strain evidence="2">E1425</strain>
    </source>
</reference>
<feature type="region of interest" description="Disordered" evidence="1">
    <location>
        <begin position="366"/>
        <end position="432"/>
    </location>
</feature>
<feature type="region of interest" description="Disordered" evidence="1">
    <location>
        <begin position="284"/>
        <end position="312"/>
    </location>
</feature>
<feature type="region of interest" description="Disordered" evidence="1">
    <location>
        <begin position="140"/>
        <end position="163"/>
    </location>
</feature>
<protein>
    <submittedName>
        <fullName evidence="2">Uncharacterized protein</fullName>
    </submittedName>
</protein>
<gene>
    <name evidence="2" type="ORF">EMPS_10064</name>
</gene>
<keyword evidence="3" id="KW-1185">Reference proteome</keyword>
<evidence type="ECO:0000313" key="3">
    <source>
        <dbReference type="Proteomes" id="UP000827284"/>
    </source>
</evidence>
<sequence length="432" mass="47325">MSTATTVSVATTATTAASQSTCTATISLEATDAMNSNGCPTTEQCYGQWLAWMHGHPVALMLLQYTTAASHAATHYIFSAIWTLTQSLVILLTVQSLEWIQSLGPMLLSWDIFLPGALFLTMNINPELLDGETHPEALIPLPIHRGSGSGSSRSSRSSSTTSNKKVTFHEQVMVLGRSAAMAQQQQQRHDLSLDSNGGNHYRSKIDASLPLVESPTRSEFSFSMDDRLSLDHKRTVLAMMRQEEAAYHCSVNDNLSDCGSSRSNSCRSSICSVDSNDSREVRKASSSSRLAKLFHPRRQQQQLTPPPSRPCSPVAAQVDLVFDAMVSANTAAAGSASMTTMAMHTSVPPPPHHKHPLVHRIMHPHQHKREVQQMHQSEAQSRSSLESDSWSISSHEYQPEICSQPRKTSKGIKTGKTLGERLGLKKKKTVQI</sequence>
<organism evidence="2 3">
    <name type="scientific">Entomortierella parvispora</name>
    <dbReference type="NCBI Taxonomy" id="205924"/>
    <lineage>
        <taxon>Eukaryota</taxon>
        <taxon>Fungi</taxon>
        <taxon>Fungi incertae sedis</taxon>
        <taxon>Mucoromycota</taxon>
        <taxon>Mortierellomycotina</taxon>
        <taxon>Mortierellomycetes</taxon>
        <taxon>Mortierellales</taxon>
        <taxon>Mortierellaceae</taxon>
        <taxon>Entomortierella</taxon>
    </lineage>
</organism>
<dbReference type="EMBL" id="BQFW01000014">
    <property type="protein sequence ID" value="GJJ77705.1"/>
    <property type="molecule type" value="Genomic_DNA"/>
</dbReference>
<accession>A0A9P3HJG9</accession>
<dbReference type="Proteomes" id="UP000827284">
    <property type="component" value="Unassembled WGS sequence"/>
</dbReference>
<evidence type="ECO:0000313" key="2">
    <source>
        <dbReference type="EMBL" id="GJJ77705.1"/>
    </source>
</evidence>
<dbReference type="OrthoDB" id="2444085at2759"/>
<reference evidence="2" key="2">
    <citation type="journal article" date="2022" name="Microbiol. Resour. Announc.">
        <title>Whole-Genome Sequence of Entomortierella parvispora E1425, a Mucoromycotan Fungus Associated with Burkholderiaceae-Related Endosymbiotic Bacteria.</title>
        <authorList>
            <person name="Herlambang A."/>
            <person name="Guo Y."/>
            <person name="Takashima Y."/>
            <person name="Narisawa K."/>
            <person name="Ohta H."/>
            <person name="Nishizawa T."/>
        </authorList>
    </citation>
    <scope>NUCLEOTIDE SEQUENCE</scope>
    <source>
        <strain evidence="2">E1425</strain>
    </source>
</reference>
<name>A0A9P3HJG9_9FUNG</name>
<dbReference type="AlphaFoldDB" id="A0A9P3HJG9"/>
<evidence type="ECO:0000256" key="1">
    <source>
        <dbReference type="SAM" id="MobiDB-lite"/>
    </source>
</evidence>
<feature type="compositionally biased region" description="Low complexity" evidence="1">
    <location>
        <begin position="381"/>
        <end position="394"/>
    </location>
</feature>